<organism evidence="4 5">
    <name type="scientific">Nocardioides agri</name>
    <dbReference type="NCBI Taxonomy" id="2682843"/>
    <lineage>
        <taxon>Bacteria</taxon>
        <taxon>Bacillati</taxon>
        <taxon>Actinomycetota</taxon>
        <taxon>Actinomycetes</taxon>
        <taxon>Propionibacteriales</taxon>
        <taxon>Nocardioidaceae</taxon>
        <taxon>Nocardioides</taxon>
    </lineage>
</organism>
<evidence type="ECO:0000259" key="3">
    <source>
        <dbReference type="Pfam" id="PF07859"/>
    </source>
</evidence>
<comment type="caution">
    <text evidence="4">The sequence shown here is derived from an EMBL/GenBank/DDBJ whole genome shotgun (WGS) entry which is preliminary data.</text>
</comment>
<proteinExistence type="inferred from homology"/>
<dbReference type="AlphaFoldDB" id="A0A6L6XQ84"/>
<gene>
    <name evidence="4" type="ORF">GON03_09615</name>
</gene>
<evidence type="ECO:0000313" key="5">
    <source>
        <dbReference type="Proteomes" id="UP000473525"/>
    </source>
</evidence>
<dbReference type="InterPro" id="IPR002168">
    <property type="entry name" value="Lipase_GDXG_HIS_AS"/>
</dbReference>
<dbReference type="PANTHER" id="PTHR48081">
    <property type="entry name" value="AB HYDROLASE SUPERFAMILY PROTEIN C4A8.06C"/>
    <property type="match status" value="1"/>
</dbReference>
<reference evidence="4 5" key="1">
    <citation type="submission" date="2019-12" db="EMBL/GenBank/DDBJ databases">
        <authorList>
            <person name="Huq M.A."/>
        </authorList>
    </citation>
    <scope>NUCLEOTIDE SEQUENCE [LARGE SCALE GENOMIC DNA]</scope>
    <source>
        <strain evidence="4 5">MAH-18</strain>
    </source>
</reference>
<keyword evidence="2 4" id="KW-0378">Hydrolase</keyword>
<dbReference type="InterPro" id="IPR050300">
    <property type="entry name" value="GDXG_lipolytic_enzyme"/>
</dbReference>
<dbReference type="PROSITE" id="PS01173">
    <property type="entry name" value="LIPASE_GDXG_HIS"/>
    <property type="match status" value="1"/>
</dbReference>
<protein>
    <submittedName>
        <fullName evidence="4">Alpha/beta hydrolase fold domain-containing protein</fullName>
    </submittedName>
</protein>
<dbReference type="Pfam" id="PF07859">
    <property type="entry name" value="Abhydrolase_3"/>
    <property type="match status" value="1"/>
</dbReference>
<comment type="similarity">
    <text evidence="1">Belongs to the 'GDXG' lipolytic enzyme family.</text>
</comment>
<dbReference type="GO" id="GO:0016787">
    <property type="term" value="F:hydrolase activity"/>
    <property type="evidence" value="ECO:0007669"/>
    <property type="project" value="UniProtKB-KW"/>
</dbReference>
<dbReference type="Gene3D" id="3.40.50.1820">
    <property type="entry name" value="alpha/beta hydrolase"/>
    <property type="match status" value="1"/>
</dbReference>
<dbReference type="InterPro" id="IPR013094">
    <property type="entry name" value="AB_hydrolase_3"/>
</dbReference>
<dbReference type="PANTHER" id="PTHR48081:SF8">
    <property type="entry name" value="ALPHA_BETA HYDROLASE FOLD-3 DOMAIN-CONTAINING PROTEIN-RELATED"/>
    <property type="match status" value="1"/>
</dbReference>
<evidence type="ECO:0000313" key="4">
    <source>
        <dbReference type="EMBL" id="MVQ49439.1"/>
    </source>
</evidence>
<dbReference type="InterPro" id="IPR029058">
    <property type="entry name" value="AB_hydrolase_fold"/>
</dbReference>
<evidence type="ECO:0000256" key="1">
    <source>
        <dbReference type="ARBA" id="ARBA00010515"/>
    </source>
</evidence>
<dbReference type="SUPFAM" id="SSF53474">
    <property type="entry name" value="alpha/beta-Hydrolases"/>
    <property type="match status" value="1"/>
</dbReference>
<feature type="domain" description="Alpha/beta hydrolase fold-3" evidence="3">
    <location>
        <begin position="114"/>
        <end position="318"/>
    </location>
</feature>
<dbReference type="EMBL" id="WSEK01000004">
    <property type="protein sequence ID" value="MVQ49439.1"/>
    <property type="molecule type" value="Genomic_DNA"/>
</dbReference>
<keyword evidence="5" id="KW-1185">Reference proteome</keyword>
<name>A0A6L6XQ84_9ACTN</name>
<sequence>MGRLPGVNALEPVETLLLRAALALPPRVQRVLAGRPVVVDGEPLAVDTQLMLRIQRLIREPAAESLPIPEGRRAIRRHTRLVAGRQPIGEVRDLRVAGLPARLYTPSLSRGPLLVFFHGGGFMYGDLESHDAACRFLAERSGVRVLAVDYRLGPEQPFPAAYDDALAAYRWVVEHADEVGADPTRLAVGGDSAGGNLAAVVAIEAAREGLPLALQLLVYPVTDAARETASSTSFQTGFYLTSAFMDLAHDSYVAGGDPRDPRISPAYADLPATLAPAYVVTAGFDPLRDEGEEYAALLEKAGAAVELRRFGDQIHGFFNMVGVGRSARAANAEIAAALRRHLA</sequence>
<evidence type="ECO:0000256" key="2">
    <source>
        <dbReference type="ARBA" id="ARBA00022801"/>
    </source>
</evidence>
<dbReference type="Proteomes" id="UP000473525">
    <property type="component" value="Unassembled WGS sequence"/>
</dbReference>
<accession>A0A6L6XQ84</accession>